<dbReference type="PRINTS" id="PR00506">
    <property type="entry name" value="D21N6MTFRASE"/>
</dbReference>
<sequence length="502" mass="55131">MSDLSKMMGLDPDVPQIKLRPLDSLVAYARNSRTHSPAQVEQLQALLLEYGWTNSVLIDDMGIVAGHGRCMAAEAIYKRGEQIKFPNGTPIPIGMVPTMDVTGWSAQQRRAYIIADNRSALSAGWDDEMLKLELAELKEADFDLSLTAFDEDELAALLAPEIELPEDKDPDAAPAAPDEPVSVPGDVWVMGAHRLCVGDATSVDAWDRLLGTEQVDIVWTDPPYNVDQGRKNREQDKWDGGNRADTGAIANDKMSPAEFSEFLQTTFATLFGVMKPGAPIYVAHSDLEGQTFRNAFADAGLHLQSCLVWKKDRMVLGRMDWQSIHEPILYGWKKGSAHRWYGGRKNTSVIDLGDGSPFTRMEDGRYQVRIGESVLVVSADAMVEQHPSSMLFEPKPASSGLHPTQKPVALVERMLKQSARAGDLVADAFGGSGSTLIAADRLGMSARLMELSPKFADVIVRRWEHYSGRKAVHAVTGEEFPGEGEARALPPQVDDLDDEALF</sequence>
<keyword evidence="3 8" id="KW-0489">Methyltransferase</keyword>
<dbReference type="Proteomes" id="UP000532010">
    <property type="component" value="Unassembled WGS sequence"/>
</dbReference>
<comment type="catalytic activity">
    <reaction evidence="6">
        <text>a 2'-deoxyadenosine in DNA + S-adenosyl-L-methionine = an N(6)-methyl-2'-deoxyadenosine in DNA + S-adenosyl-L-homocysteine + H(+)</text>
        <dbReference type="Rhea" id="RHEA:15197"/>
        <dbReference type="Rhea" id="RHEA-COMP:12418"/>
        <dbReference type="Rhea" id="RHEA-COMP:12419"/>
        <dbReference type="ChEBI" id="CHEBI:15378"/>
        <dbReference type="ChEBI" id="CHEBI:57856"/>
        <dbReference type="ChEBI" id="CHEBI:59789"/>
        <dbReference type="ChEBI" id="CHEBI:90615"/>
        <dbReference type="ChEBI" id="CHEBI:90616"/>
        <dbReference type="EC" id="2.1.1.72"/>
    </reaction>
</comment>
<dbReference type="CDD" id="cd16403">
    <property type="entry name" value="ParB_N_like_MT"/>
    <property type="match status" value="1"/>
</dbReference>
<dbReference type="InterPro" id="IPR015840">
    <property type="entry name" value="DNA_MeTrfase_ParB"/>
</dbReference>
<dbReference type="GO" id="GO:0009007">
    <property type="term" value="F:site-specific DNA-methyltransferase (adenine-specific) activity"/>
    <property type="evidence" value="ECO:0007669"/>
    <property type="project" value="UniProtKB-EC"/>
</dbReference>
<keyword evidence="4" id="KW-0808">Transferase</keyword>
<evidence type="ECO:0000256" key="3">
    <source>
        <dbReference type="ARBA" id="ARBA00022603"/>
    </source>
</evidence>
<evidence type="ECO:0000256" key="6">
    <source>
        <dbReference type="ARBA" id="ARBA00047942"/>
    </source>
</evidence>
<comment type="similarity">
    <text evidence="1">Belongs to the N(4)/N(6)-methyltransferase family.</text>
</comment>
<dbReference type="InterPro" id="IPR002295">
    <property type="entry name" value="N4/N6-MTase_EcoPI_Mod-like"/>
</dbReference>
<keyword evidence="5" id="KW-0949">S-adenosyl-L-methionine</keyword>
<dbReference type="InterPro" id="IPR036086">
    <property type="entry name" value="ParB/Sulfiredoxin_sf"/>
</dbReference>
<accession>A0A7W4VJ03</accession>
<dbReference type="Pfam" id="PF01555">
    <property type="entry name" value="N6_N4_Mtase"/>
    <property type="match status" value="1"/>
</dbReference>
<feature type="domain" description="DNA methylase N-4/N-6" evidence="7">
    <location>
        <begin position="215"/>
        <end position="459"/>
    </location>
</feature>
<dbReference type="InterPro" id="IPR002052">
    <property type="entry name" value="DNA_methylase_N6_adenine_CS"/>
</dbReference>
<dbReference type="InterPro" id="IPR002941">
    <property type="entry name" value="DNA_methylase_N4/N6"/>
</dbReference>
<dbReference type="SUPFAM" id="SSF110849">
    <property type="entry name" value="ParB/Sulfiredoxin"/>
    <property type="match status" value="1"/>
</dbReference>
<dbReference type="GO" id="GO:0008170">
    <property type="term" value="F:N-methyltransferase activity"/>
    <property type="evidence" value="ECO:0007669"/>
    <property type="project" value="InterPro"/>
</dbReference>
<evidence type="ECO:0000259" key="7">
    <source>
        <dbReference type="Pfam" id="PF01555"/>
    </source>
</evidence>
<evidence type="ECO:0000256" key="1">
    <source>
        <dbReference type="ARBA" id="ARBA00006594"/>
    </source>
</evidence>
<dbReference type="InterPro" id="IPR029063">
    <property type="entry name" value="SAM-dependent_MTases_sf"/>
</dbReference>
<proteinExistence type="inferred from homology"/>
<evidence type="ECO:0000313" key="9">
    <source>
        <dbReference type="Proteomes" id="UP000532010"/>
    </source>
</evidence>
<gene>
    <name evidence="8" type="ORF">FHR70_000695</name>
</gene>
<dbReference type="EMBL" id="JACHWB010000001">
    <property type="protein sequence ID" value="MBB3017655.1"/>
    <property type="molecule type" value="Genomic_DNA"/>
</dbReference>
<evidence type="ECO:0000256" key="5">
    <source>
        <dbReference type="ARBA" id="ARBA00022691"/>
    </source>
</evidence>
<dbReference type="RefSeq" id="WP_183447127.1">
    <property type="nucleotide sequence ID" value="NZ_JACHWB010000001.1"/>
</dbReference>
<evidence type="ECO:0000256" key="4">
    <source>
        <dbReference type="ARBA" id="ARBA00022679"/>
    </source>
</evidence>
<protein>
    <recommendedName>
        <fullName evidence="2">site-specific DNA-methyltransferase (adenine-specific)</fullName>
        <ecNumber evidence="2">2.1.1.72</ecNumber>
    </recommendedName>
</protein>
<evidence type="ECO:0000313" key="8">
    <source>
        <dbReference type="EMBL" id="MBB3017655.1"/>
    </source>
</evidence>
<dbReference type="PIRSF" id="PIRSF036758">
    <property type="entry name" value="Aden_M_ParB"/>
    <property type="match status" value="1"/>
</dbReference>
<name>A0A7W4VJ03_9HYPH</name>
<dbReference type="AlphaFoldDB" id="A0A7W4VJ03"/>
<dbReference type="EC" id="2.1.1.72" evidence="2"/>
<dbReference type="SUPFAM" id="SSF53335">
    <property type="entry name" value="S-adenosyl-L-methionine-dependent methyltransferases"/>
    <property type="match status" value="1"/>
</dbReference>
<dbReference type="GO" id="GO:0003677">
    <property type="term" value="F:DNA binding"/>
    <property type="evidence" value="ECO:0007669"/>
    <property type="project" value="InterPro"/>
</dbReference>
<organism evidence="8 9">
    <name type="scientific">Microvirga lupini</name>
    <dbReference type="NCBI Taxonomy" id="420324"/>
    <lineage>
        <taxon>Bacteria</taxon>
        <taxon>Pseudomonadati</taxon>
        <taxon>Pseudomonadota</taxon>
        <taxon>Alphaproteobacteria</taxon>
        <taxon>Hyphomicrobiales</taxon>
        <taxon>Methylobacteriaceae</taxon>
        <taxon>Microvirga</taxon>
    </lineage>
</organism>
<evidence type="ECO:0000256" key="2">
    <source>
        <dbReference type="ARBA" id="ARBA00011900"/>
    </source>
</evidence>
<comment type="caution">
    <text evidence="8">The sequence shown here is derived from an EMBL/GenBank/DDBJ whole genome shotgun (WGS) entry which is preliminary data.</text>
</comment>
<keyword evidence="9" id="KW-1185">Reference proteome</keyword>
<reference evidence="8 9" key="1">
    <citation type="submission" date="2020-08" db="EMBL/GenBank/DDBJ databases">
        <title>The Agave Microbiome: Exploring the role of microbial communities in plant adaptations to desert environments.</title>
        <authorList>
            <person name="Partida-Martinez L.P."/>
        </authorList>
    </citation>
    <scope>NUCLEOTIDE SEQUENCE [LARGE SCALE GENOMIC DNA]</scope>
    <source>
        <strain evidence="8 9">AT3.9</strain>
    </source>
</reference>
<dbReference type="GO" id="GO:0032259">
    <property type="term" value="P:methylation"/>
    <property type="evidence" value="ECO:0007669"/>
    <property type="project" value="UniProtKB-KW"/>
</dbReference>
<dbReference type="PROSITE" id="PS00092">
    <property type="entry name" value="N6_MTASE"/>
    <property type="match status" value="1"/>
</dbReference>
<dbReference type="Gene3D" id="3.40.50.150">
    <property type="entry name" value="Vaccinia Virus protein VP39"/>
    <property type="match status" value="1"/>
</dbReference>